<proteinExistence type="predicted"/>
<keyword evidence="1" id="KW-1133">Transmembrane helix</keyword>
<dbReference type="STRING" id="1802727.A2937_00385"/>
<dbReference type="EMBL" id="MHUW01000004">
    <property type="protein sequence ID" value="OHA84242.1"/>
    <property type="molecule type" value="Genomic_DNA"/>
</dbReference>
<reference evidence="2 3" key="1">
    <citation type="journal article" date="2016" name="Nat. Commun.">
        <title>Thousands of microbial genomes shed light on interconnected biogeochemical processes in an aquifer system.</title>
        <authorList>
            <person name="Anantharaman K."/>
            <person name="Brown C.T."/>
            <person name="Hug L.A."/>
            <person name="Sharon I."/>
            <person name="Castelle C.J."/>
            <person name="Probst A.J."/>
            <person name="Thomas B.C."/>
            <person name="Singh A."/>
            <person name="Wilkins M.J."/>
            <person name="Karaoz U."/>
            <person name="Brodie E.L."/>
            <person name="Williams K.H."/>
            <person name="Hubbard S.S."/>
            <person name="Banfield J.F."/>
        </authorList>
    </citation>
    <scope>NUCLEOTIDE SEQUENCE [LARGE SCALE GENOMIC DNA]</scope>
</reference>
<keyword evidence="1" id="KW-0812">Transmembrane</keyword>
<name>A0A1G2SHN9_9BACT</name>
<evidence type="ECO:0000256" key="1">
    <source>
        <dbReference type="SAM" id="Phobius"/>
    </source>
</evidence>
<comment type="caution">
    <text evidence="2">The sequence shown here is derived from an EMBL/GenBank/DDBJ whole genome shotgun (WGS) entry which is preliminary data.</text>
</comment>
<sequence>MKQYLNMKHSFLVRKSPFIFGITVSLFVVVASFGLFVKPSKAILEFGGPITNVFYCPCSWNLAIAVGLPSPGLFMYQPGVTMVYSFYQLFRPGPWVLGTYTPGGSCMQFIPYGCAPMAFPQGTITEVGTSL</sequence>
<organism evidence="2 3">
    <name type="scientific">Candidatus Yonathbacteria bacterium RIFCSPLOWO2_01_FULL_47_33b</name>
    <dbReference type="NCBI Taxonomy" id="1802727"/>
    <lineage>
        <taxon>Bacteria</taxon>
        <taxon>Candidatus Yonathiibacteriota</taxon>
    </lineage>
</organism>
<evidence type="ECO:0000313" key="3">
    <source>
        <dbReference type="Proteomes" id="UP000177987"/>
    </source>
</evidence>
<dbReference type="AlphaFoldDB" id="A0A1G2SHN9"/>
<dbReference type="Proteomes" id="UP000177987">
    <property type="component" value="Unassembled WGS sequence"/>
</dbReference>
<protein>
    <submittedName>
        <fullName evidence="2">Uncharacterized protein</fullName>
    </submittedName>
</protein>
<feature type="transmembrane region" description="Helical" evidence="1">
    <location>
        <begin position="18"/>
        <end position="37"/>
    </location>
</feature>
<gene>
    <name evidence="2" type="ORF">A2937_00385</name>
</gene>
<keyword evidence="1" id="KW-0472">Membrane</keyword>
<accession>A0A1G2SHN9</accession>
<evidence type="ECO:0000313" key="2">
    <source>
        <dbReference type="EMBL" id="OHA84242.1"/>
    </source>
</evidence>